<dbReference type="AlphaFoldDB" id="A0A7M2WQW2"/>
<dbReference type="EMBL" id="CP063458">
    <property type="protein sequence ID" value="QOV87799.1"/>
    <property type="molecule type" value="Genomic_DNA"/>
</dbReference>
<name>A0A7M2WQW2_9BACT</name>
<gene>
    <name evidence="2" type="ORF">IPV69_16085</name>
</gene>
<dbReference type="RefSeq" id="WP_206290709.1">
    <property type="nucleotide sequence ID" value="NZ_CP063458.1"/>
</dbReference>
<reference evidence="2 3" key="1">
    <citation type="submission" date="2020-10" db="EMBL/GenBank/DDBJ databases">
        <title>Wide distribution of Phycisphaera-like planctomycetes from WD2101 soil group in peatlands and genome analysis of the first cultivated representative.</title>
        <authorList>
            <person name="Dedysh S.N."/>
            <person name="Beletsky A.V."/>
            <person name="Ivanova A."/>
            <person name="Kulichevskaya I.S."/>
            <person name="Suzina N.E."/>
            <person name="Philippov D.A."/>
            <person name="Rakitin A.L."/>
            <person name="Mardanov A.V."/>
            <person name="Ravin N.V."/>
        </authorList>
    </citation>
    <scope>NUCLEOTIDE SEQUENCE [LARGE SCALE GENOMIC DNA]</scope>
    <source>
        <strain evidence="2 3">M1803</strain>
    </source>
</reference>
<evidence type="ECO:0000256" key="1">
    <source>
        <dbReference type="SAM" id="SignalP"/>
    </source>
</evidence>
<keyword evidence="3" id="KW-1185">Reference proteome</keyword>
<sequence length="196" mass="20866">MRPYRLIATVLFLLLLATGCATPSPQPTATPPATLPSTRPQALTDPRYVEVVRATCTPPADWSAEPIKTTSISEHQVWISPSGATAYGVLNVRHLLMPLASNERILGEFLDGMLKSEGAADLLEKQSDNSLADGRGGIRFVARGGKYTVRACLTSSGRNAWIWYAGTLSGQPVIASELATAESAREQTSVGVVTAK</sequence>
<dbReference type="PROSITE" id="PS51257">
    <property type="entry name" value="PROKAR_LIPOPROTEIN"/>
    <property type="match status" value="1"/>
</dbReference>
<dbReference type="Proteomes" id="UP000593765">
    <property type="component" value="Chromosome"/>
</dbReference>
<feature type="chain" id="PRO_5034359025" description="Lipoprotein" evidence="1">
    <location>
        <begin position="24"/>
        <end position="196"/>
    </location>
</feature>
<feature type="signal peptide" evidence="1">
    <location>
        <begin position="1"/>
        <end position="23"/>
    </location>
</feature>
<organism evidence="2 3">
    <name type="scientific">Humisphaera borealis</name>
    <dbReference type="NCBI Taxonomy" id="2807512"/>
    <lineage>
        <taxon>Bacteria</taxon>
        <taxon>Pseudomonadati</taxon>
        <taxon>Planctomycetota</taxon>
        <taxon>Phycisphaerae</taxon>
        <taxon>Tepidisphaerales</taxon>
        <taxon>Tepidisphaeraceae</taxon>
        <taxon>Humisphaera</taxon>
    </lineage>
</organism>
<evidence type="ECO:0000313" key="2">
    <source>
        <dbReference type="EMBL" id="QOV87799.1"/>
    </source>
</evidence>
<protein>
    <recommendedName>
        <fullName evidence="4">Lipoprotein</fullName>
    </recommendedName>
</protein>
<evidence type="ECO:0000313" key="3">
    <source>
        <dbReference type="Proteomes" id="UP000593765"/>
    </source>
</evidence>
<proteinExistence type="predicted"/>
<evidence type="ECO:0008006" key="4">
    <source>
        <dbReference type="Google" id="ProtNLM"/>
    </source>
</evidence>
<accession>A0A7M2WQW2</accession>
<keyword evidence="1" id="KW-0732">Signal</keyword>
<dbReference type="KEGG" id="hbs:IPV69_16085"/>